<evidence type="ECO:0000259" key="6">
    <source>
        <dbReference type="Pfam" id="PF01699"/>
    </source>
</evidence>
<dbReference type="Pfam" id="PF01699">
    <property type="entry name" value="Na_Ca_ex"/>
    <property type="match status" value="2"/>
</dbReference>
<dbReference type="EMBL" id="RSAS01000309">
    <property type="protein sequence ID" value="RRR73870.1"/>
    <property type="molecule type" value="Genomic_DNA"/>
</dbReference>
<dbReference type="Gene3D" id="1.20.1420.30">
    <property type="entry name" value="NCX, central ion-binding region"/>
    <property type="match status" value="1"/>
</dbReference>
<reference evidence="7 8" key="1">
    <citation type="submission" date="2018-12" db="EMBL/GenBank/DDBJ databases">
        <title>Genome Sequence of Candidatus Viridilinea halotolerans isolated from saline sulfide-rich spring.</title>
        <authorList>
            <person name="Grouzdev D.S."/>
            <person name="Burganskaya E.I."/>
            <person name="Krutkina M.S."/>
            <person name="Sukhacheva M.V."/>
            <person name="Gorlenko V.M."/>
        </authorList>
    </citation>
    <scope>NUCLEOTIDE SEQUENCE [LARGE SCALE GENOMIC DNA]</scope>
    <source>
        <strain evidence="7">Chok-6</strain>
    </source>
</reference>
<feature type="domain" description="Sodium/calcium exchanger membrane region" evidence="6">
    <location>
        <begin position="181"/>
        <end position="323"/>
    </location>
</feature>
<feature type="transmembrane region" description="Helical" evidence="5">
    <location>
        <begin position="82"/>
        <end position="102"/>
    </location>
</feature>
<keyword evidence="4 5" id="KW-0472">Membrane</keyword>
<dbReference type="GO" id="GO:0008273">
    <property type="term" value="F:calcium, potassium:sodium antiporter activity"/>
    <property type="evidence" value="ECO:0007669"/>
    <property type="project" value="TreeGrafter"/>
</dbReference>
<evidence type="ECO:0000256" key="3">
    <source>
        <dbReference type="ARBA" id="ARBA00022989"/>
    </source>
</evidence>
<organism evidence="7 8">
    <name type="scientific">Candidatus Viridilinea halotolerans</name>
    <dbReference type="NCBI Taxonomy" id="2491704"/>
    <lineage>
        <taxon>Bacteria</taxon>
        <taxon>Bacillati</taxon>
        <taxon>Chloroflexota</taxon>
        <taxon>Chloroflexia</taxon>
        <taxon>Chloroflexales</taxon>
        <taxon>Chloroflexineae</taxon>
        <taxon>Oscillochloridaceae</taxon>
        <taxon>Candidatus Viridilinea</taxon>
    </lineage>
</organism>
<dbReference type="InterPro" id="IPR004837">
    <property type="entry name" value="NaCa_Exmemb"/>
</dbReference>
<feature type="transmembrane region" description="Helical" evidence="5">
    <location>
        <begin position="245"/>
        <end position="267"/>
    </location>
</feature>
<dbReference type="NCBIfam" id="TIGR00367">
    <property type="entry name" value="calcium/sodium antiporter"/>
    <property type="match status" value="1"/>
</dbReference>
<feature type="transmembrane region" description="Helical" evidence="5">
    <location>
        <begin position="6"/>
        <end position="24"/>
    </location>
</feature>
<feature type="transmembrane region" description="Helical" evidence="5">
    <location>
        <begin position="338"/>
        <end position="360"/>
    </location>
</feature>
<comment type="caution">
    <text evidence="7">The sequence shown here is derived from an EMBL/GenBank/DDBJ whole genome shotgun (WGS) entry which is preliminary data.</text>
</comment>
<evidence type="ECO:0000256" key="5">
    <source>
        <dbReference type="SAM" id="Phobius"/>
    </source>
</evidence>
<feature type="transmembrane region" description="Helical" evidence="5">
    <location>
        <begin position="177"/>
        <end position="199"/>
    </location>
</feature>
<dbReference type="GO" id="GO:0005886">
    <property type="term" value="C:plasma membrane"/>
    <property type="evidence" value="ECO:0007669"/>
    <property type="project" value="TreeGrafter"/>
</dbReference>
<dbReference type="GO" id="GO:0006874">
    <property type="term" value="P:intracellular calcium ion homeostasis"/>
    <property type="evidence" value="ECO:0007669"/>
    <property type="project" value="TreeGrafter"/>
</dbReference>
<dbReference type="Proteomes" id="UP000280307">
    <property type="component" value="Unassembled WGS sequence"/>
</dbReference>
<evidence type="ECO:0000256" key="4">
    <source>
        <dbReference type="ARBA" id="ARBA00023136"/>
    </source>
</evidence>
<gene>
    <name evidence="7" type="ORF">EI684_08115</name>
</gene>
<dbReference type="PANTHER" id="PTHR10846">
    <property type="entry name" value="SODIUM/POTASSIUM/CALCIUM EXCHANGER"/>
    <property type="match status" value="1"/>
</dbReference>
<keyword evidence="3 5" id="KW-1133">Transmembrane helix</keyword>
<proteinExistence type="predicted"/>
<feature type="domain" description="Sodium/calcium exchanger membrane region" evidence="6">
    <location>
        <begin position="6"/>
        <end position="144"/>
    </location>
</feature>
<dbReference type="AlphaFoldDB" id="A0A426U2I3"/>
<dbReference type="PANTHER" id="PTHR10846:SF8">
    <property type="entry name" value="INNER MEMBRANE PROTEIN YRBG"/>
    <property type="match status" value="1"/>
</dbReference>
<dbReference type="InterPro" id="IPR044880">
    <property type="entry name" value="NCX_ion-bd_dom_sf"/>
</dbReference>
<feature type="transmembrane region" description="Helical" evidence="5">
    <location>
        <begin position="29"/>
        <end position="49"/>
    </location>
</feature>
<accession>A0A426U2I3</accession>
<evidence type="ECO:0000256" key="2">
    <source>
        <dbReference type="ARBA" id="ARBA00022692"/>
    </source>
</evidence>
<evidence type="ECO:0000313" key="7">
    <source>
        <dbReference type="EMBL" id="RRR73870.1"/>
    </source>
</evidence>
<dbReference type="InterPro" id="IPR004481">
    <property type="entry name" value="K/Na/Ca-exchanger"/>
</dbReference>
<keyword evidence="2 5" id="KW-0812">Transmembrane</keyword>
<evidence type="ECO:0000313" key="8">
    <source>
        <dbReference type="Proteomes" id="UP000280307"/>
    </source>
</evidence>
<feature type="transmembrane region" description="Helical" evidence="5">
    <location>
        <begin position="279"/>
        <end position="298"/>
    </location>
</feature>
<protein>
    <submittedName>
        <fullName evidence="7">Calcium/sodium antiporter</fullName>
    </submittedName>
</protein>
<sequence length="370" mass="38348">MDLVTIGLLIAGFVLLVVGGELLVRGASALAVVAGISPLVIGLTVVAFGTSAPELAVSIQAGIAGASDIAIGNVVGSNIFNILFVLGTCALVAPLVVSIQLIRREVPILIAISFLMALLALDGTVGLFDGIMLTAGIILYVSWSVISSRRETAAAQAEFAQEFGAPEQQSKPTLRMLVTNLTLLVGGLGLLVLGAHWLVDGAVSLAQALGVSDVIIGLTIVAIGTSLPEVVTSVVATMRNERDIAIGNAIGSSIFNILCIVGIASMVTPGGLNVAQSVINFDLPVMLATTVACLPIFFSGMTIARWEGALFFGYYIAYTTYLILSATEHAALPAYSSVMALFVIPLTVITLVVTGVHAFMRHRRGENVAM</sequence>
<evidence type="ECO:0000256" key="1">
    <source>
        <dbReference type="ARBA" id="ARBA00004141"/>
    </source>
</evidence>
<name>A0A426U2I3_9CHLR</name>
<dbReference type="GO" id="GO:0005262">
    <property type="term" value="F:calcium channel activity"/>
    <property type="evidence" value="ECO:0007669"/>
    <property type="project" value="TreeGrafter"/>
</dbReference>
<comment type="subcellular location">
    <subcellularLocation>
        <location evidence="1">Membrane</location>
        <topology evidence="1">Multi-pass membrane protein</topology>
    </subcellularLocation>
</comment>
<feature type="transmembrane region" description="Helical" evidence="5">
    <location>
        <begin position="108"/>
        <end position="141"/>
    </location>
</feature>
<feature type="transmembrane region" description="Helical" evidence="5">
    <location>
        <begin position="310"/>
        <end position="332"/>
    </location>
</feature>